<accession>A0A448N2I5</accession>
<dbReference type="EMBL" id="LR134406">
    <property type="protein sequence ID" value="VEH71542.1"/>
    <property type="molecule type" value="Genomic_DNA"/>
</dbReference>
<dbReference type="PANTHER" id="PTHR12993">
    <property type="entry name" value="N-ACETYLGLUCOSAMINYL-PHOSPHATIDYLINOSITOL DE-N-ACETYLASE-RELATED"/>
    <property type="match status" value="1"/>
</dbReference>
<evidence type="ECO:0000313" key="3">
    <source>
        <dbReference type="EMBL" id="VEH71542.1"/>
    </source>
</evidence>
<dbReference type="SUPFAM" id="SSF102588">
    <property type="entry name" value="LmbE-like"/>
    <property type="match status" value="1"/>
</dbReference>
<dbReference type="EMBL" id="CP072385">
    <property type="protein sequence ID" value="QUC11354.1"/>
    <property type="molecule type" value="Genomic_DNA"/>
</dbReference>
<dbReference type="Proteomes" id="UP000677180">
    <property type="component" value="Chromosome"/>
</dbReference>
<dbReference type="InterPro" id="IPR003737">
    <property type="entry name" value="GlcNAc_PI_deacetylase-related"/>
</dbReference>
<organism evidence="3 4">
    <name type="scientific">Arachnia propionica</name>
    <dbReference type="NCBI Taxonomy" id="1750"/>
    <lineage>
        <taxon>Bacteria</taxon>
        <taxon>Bacillati</taxon>
        <taxon>Actinomycetota</taxon>
        <taxon>Actinomycetes</taxon>
        <taxon>Propionibacteriales</taxon>
        <taxon>Propionibacteriaceae</taxon>
        <taxon>Arachnia</taxon>
    </lineage>
</organism>
<dbReference type="InterPro" id="IPR024078">
    <property type="entry name" value="LmbE-like_dom_sf"/>
</dbReference>
<dbReference type="Pfam" id="PF02585">
    <property type="entry name" value="PIG-L"/>
    <property type="match status" value="1"/>
</dbReference>
<dbReference type="Proteomes" id="UP000273044">
    <property type="component" value="Chromosome"/>
</dbReference>
<keyword evidence="4" id="KW-1185">Reference proteome</keyword>
<keyword evidence="1" id="KW-0862">Zinc</keyword>
<reference evidence="2" key="2">
    <citation type="submission" date="2021-03" db="EMBL/GenBank/DDBJ databases">
        <title>Human Oral Microbial Genomes.</title>
        <authorList>
            <person name="Johnston C.D."/>
            <person name="Chen T."/>
            <person name="Dewhirst F.E."/>
        </authorList>
    </citation>
    <scope>NUCLEOTIDE SEQUENCE</scope>
    <source>
        <strain evidence="2">F0714</strain>
    </source>
</reference>
<dbReference type="RefSeq" id="WP_014847874.1">
    <property type="nucleotide sequence ID" value="NZ_CAJZDL010000107.1"/>
</dbReference>
<reference evidence="3 4" key="1">
    <citation type="submission" date="2018-12" db="EMBL/GenBank/DDBJ databases">
        <authorList>
            <consortium name="Pathogen Informatics"/>
        </authorList>
    </citation>
    <scope>NUCLEOTIDE SEQUENCE [LARGE SCALE GENOMIC DNA]</scope>
    <source>
        <strain evidence="3 4">NCTC12967</strain>
    </source>
</reference>
<dbReference type="GO" id="GO:0016811">
    <property type="term" value="F:hydrolase activity, acting on carbon-nitrogen (but not peptide) bonds, in linear amides"/>
    <property type="evidence" value="ECO:0007669"/>
    <property type="project" value="TreeGrafter"/>
</dbReference>
<gene>
    <name evidence="2" type="ORF">J5A53_01190</name>
    <name evidence="3" type="ORF">NCTC12967_02868</name>
</gene>
<evidence type="ECO:0000256" key="1">
    <source>
        <dbReference type="ARBA" id="ARBA00022833"/>
    </source>
</evidence>
<sequence length="213" mass="24211">MLIVPKRILVLAPHTDDAELGAGGSMTKWLEAGVDLHVAVFSTAEESLPNGSAPTRLADECHASLDVLGVKPENRQIMHYPVRKLGYHRQEVLENMVAMERQLNPEWILIPSGADLHQDHATIHDEAMRAFKHKTLLGYELPWNHITFSASAFVTLDKRHLDKKWDALTKYTSQLEMGRAYFTKEFHESLAKVRGLQVKHDWAEAFELIRVVL</sequence>
<evidence type="ECO:0000313" key="2">
    <source>
        <dbReference type="EMBL" id="QUC11354.1"/>
    </source>
</evidence>
<name>A0A448N2I5_9ACTN</name>
<dbReference type="AlphaFoldDB" id="A0A448N2I5"/>
<dbReference type="GO" id="GO:0016137">
    <property type="term" value="P:glycoside metabolic process"/>
    <property type="evidence" value="ECO:0007669"/>
    <property type="project" value="UniProtKB-ARBA"/>
</dbReference>
<dbReference type="Gene3D" id="3.40.50.10320">
    <property type="entry name" value="LmbE-like"/>
    <property type="match status" value="1"/>
</dbReference>
<dbReference type="GeneID" id="64408278"/>
<proteinExistence type="predicted"/>
<protein>
    <submittedName>
        <fullName evidence="2">PIG-L family deacetylase</fullName>
    </submittedName>
    <submittedName>
        <fullName evidence="3">Uncharacterized proteins, LmbE homologs</fullName>
    </submittedName>
</protein>
<evidence type="ECO:0000313" key="4">
    <source>
        <dbReference type="Proteomes" id="UP000273044"/>
    </source>
</evidence>
<dbReference type="PANTHER" id="PTHR12993:SF11">
    <property type="entry name" value="N-ACETYLGLUCOSAMINYL-PHOSPHATIDYLINOSITOL DE-N-ACETYLASE"/>
    <property type="match status" value="1"/>
</dbReference>